<reference evidence="1 2" key="1">
    <citation type="journal article" date="2021" name="Sci. Rep.">
        <title>Chromosome anchoring in Senegalese sole (Solea senegalensis) reveals sex-associated markers and genome rearrangements in flatfish.</title>
        <authorList>
            <person name="Guerrero-Cozar I."/>
            <person name="Gomez-Garrido J."/>
            <person name="Berbel C."/>
            <person name="Martinez-Blanch J.F."/>
            <person name="Alioto T."/>
            <person name="Claros M.G."/>
            <person name="Gagnaire P.A."/>
            <person name="Manchado M."/>
        </authorList>
    </citation>
    <scope>NUCLEOTIDE SEQUENCE [LARGE SCALE GENOMIC DNA]</scope>
    <source>
        <strain evidence="1">Sse05_10M</strain>
    </source>
</reference>
<dbReference type="PANTHER" id="PTHR31025:SF19">
    <property type="entry name" value="SI:CH73-42K18.1-RELATED"/>
    <property type="match status" value="1"/>
</dbReference>
<name>A0AAV6RQU7_SOLSE</name>
<organism evidence="1 2">
    <name type="scientific">Solea senegalensis</name>
    <name type="common">Senegalese sole</name>
    <dbReference type="NCBI Taxonomy" id="28829"/>
    <lineage>
        <taxon>Eukaryota</taxon>
        <taxon>Metazoa</taxon>
        <taxon>Chordata</taxon>
        <taxon>Craniata</taxon>
        <taxon>Vertebrata</taxon>
        <taxon>Euteleostomi</taxon>
        <taxon>Actinopterygii</taxon>
        <taxon>Neopterygii</taxon>
        <taxon>Teleostei</taxon>
        <taxon>Neoteleostei</taxon>
        <taxon>Acanthomorphata</taxon>
        <taxon>Carangaria</taxon>
        <taxon>Pleuronectiformes</taxon>
        <taxon>Pleuronectoidei</taxon>
        <taxon>Soleidae</taxon>
        <taxon>Solea</taxon>
    </lineage>
</organism>
<dbReference type="AlphaFoldDB" id="A0AAV6RQU7"/>
<dbReference type="EMBL" id="JAGKHQ010000011">
    <property type="protein sequence ID" value="KAG7506176.1"/>
    <property type="molecule type" value="Genomic_DNA"/>
</dbReference>
<proteinExistence type="predicted"/>
<evidence type="ECO:0000313" key="2">
    <source>
        <dbReference type="Proteomes" id="UP000693946"/>
    </source>
</evidence>
<protein>
    <submittedName>
        <fullName evidence="1">Uncharacterized protein</fullName>
    </submittedName>
</protein>
<comment type="caution">
    <text evidence="1">The sequence shown here is derived from an EMBL/GenBank/DDBJ whole genome shotgun (WGS) entry which is preliminary data.</text>
</comment>
<keyword evidence="2" id="KW-1185">Reference proteome</keyword>
<sequence length="229" mass="26062">MDEITIKCSAIVDTKPVRQQFRITLLESEHDELFLSPAAQKLVPAPQFVITLHSGALKICHCVRSTSVPYKTVSNMLLRIILRKDDNRKIQIQIVEEPPVAEVKTKWQALFTEQQIEAEFTRITSVDLRGSFFSGLGQHLPRLLQLYRASSFPELKNVLSMLEEDISNQTRRAVFLRGLPYFLCEDPSKFLRTAEPTDMDDSMTRGMNVGIVLVKEGEDLLDISVVLEE</sequence>
<accession>A0AAV6RQU7</accession>
<dbReference type="PANTHER" id="PTHR31025">
    <property type="entry name" value="SI:CH211-196P9.1-RELATED"/>
    <property type="match status" value="1"/>
</dbReference>
<evidence type="ECO:0000313" key="1">
    <source>
        <dbReference type="EMBL" id="KAG7506176.1"/>
    </source>
</evidence>
<gene>
    <name evidence="1" type="ORF">JOB18_048361</name>
</gene>
<dbReference type="Proteomes" id="UP000693946">
    <property type="component" value="Linkage Group LG19"/>
</dbReference>